<dbReference type="Proteomes" id="UP001305702">
    <property type="component" value="Chromosome"/>
</dbReference>
<dbReference type="KEGG" id="paun:MJA45_07205"/>
<dbReference type="InterPro" id="IPR019618">
    <property type="entry name" value="Spore_germination_GerPA"/>
</dbReference>
<reference evidence="2 3" key="1">
    <citation type="submission" date="2022-02" db="EMBL/GenBank/DDBJ databases">
        <title>Paenibacillus sp. MBLB1776 Whole Genome Shotgun Sequencing.</title>
        <authorList>
            <person name="Hwang C.Y."/>
            <person name="Cho E.-S."/>
            <person name="Seo M.-J."/>
        </authorList>
    </citation>
    <scope>NUCLEOTIDE SEQUENCE [LARGE SCALE GENOMIC DNA]</scope>
    <source>
        <strain evidence="2 3">MBLB1776</strain>
    </source>
</reference>
<proteinExistence type="predicted"/>
<protein>
    <submittedName>
        <fullName evidence="2">Spore germination protein</fullName>
    </submittedName>
</protein>
<dbReference type="AlphaFoldDB" id="A0AA96LJX0"/>
<evidence type="ECO:0000256" key="1">
    <source>
        <dbReference type="SAM" id="MobiDB-lite"/>
    </source>
</evidence>
<keyword evidence="3" id="KW-1185">Reference proteome</keyword>
<sequence>MASIVNIFCMKINSISNNGSVNIGESVHSDHTANTKSQGVNSSYGDGSPAESAMKNVFVDPDFNDMGDILDPTNANVVQS</sequence>
<name>A0AA96LJX0_9BACL</name>
<feature type="region of interest" description="Disordered" evidence="1">
    <location>
        <begin position="26"/>
        <end position="53"/>
    </location>
</feature>
<organism evidence="2 3">
    <name type="scientific">Paenibacillus aurantius</name>
    <dbReference type="NCBI Taxonomy" id="2918900"/>
    <lineage>
        <taxon>Bacteria</taxon>
        <taxon>Bacillati</taxon>
        <taxon>Bacillota</taxon>
        <taxon>Bacilli</taxon>
        <taxon>Bacillales</taxon>
        <taxon>Paenibacillaceae</taxon>
        <taxon>Paenibacillus</taxon>
    </lineage>
</organism>
<dbReference type="EMBL" id="CP130318">
    <property type="protein sequence ID" value="WNQ12812.1"/>
    <property type="molecule type" value="Genomic_DNA"/>
</dbReference>
<feature type="compositionally biased region" description="Polar residues" evidence="1">
    <location>
        <begin position="34"/>
        <end position="45"/>
    </location>
</feature>
<dbReference type="Pfam" id="PF10676">
    <property type="entry name" value="gerPA"/>
    <property type="match status" value="1"/>
</dbReference>
<evidence type="ECO:0000313" key="2">
    <source>
        <dbReference type="EMBL" id="WNQ12812.1"/>
    </source>
</evidence>
<gene>
    <name evidence="2" type="ORF">MJA45_07205</name>
</gene>
<evidence type="ECO:0000313" key="3">
    <source>
        <dbReference type="Proteomes" id="UP001305702"/>
    </source>
</evidence>
<dbReference type="RefSeq" id="WP_315606591.1">
    <property type="nucleotide sequence ID" value="NZ_CP130318.1"/>
</dbReference>
<accession>A0AA96LJX0</accession>